<gene>
    <name evidence="1" type="ORF">AB4Y32_03395</name>
</gene>
<evidence type="ECO:0000313" key="1">
    <source>
        <dbReference type="EMBL" id="MEX3930858.1"/>
    </source>
</evidence>
<name>A0ACC6TTT9_9BURK</name>
<accession>A0ACC6TTT9</accession>
<organism evidence="1 2">
    <name type="scientific">Paraburkholderia phymatum</name>
    <dbReference type="NCBI Taxonomy" id="148447"/>
    <lineage>
        <taxon>Bacteria</taxon>
        <taxon>Pseudomonadati</taxon>
        <taxon>Pseudomonadota</taxon>
        <taxon>Betaproteobacteria</taxon>
        <taxon>Burkholderiales</taxon>
        <taxon>Burkholderiaceae</taxon>
        <taxon>Paraburkholderia</taxon>
    </lineage>
</organism>
<keyword evidence="2" id="KW-1185">Reference proteome</keyword>
<reference evidence="1" key="1">
    <citation type="submission" date="2024-07" db="EMBL/GenBank/DDBJ databases">
        <title>A survey of Mimosa microsymbionts across Brazilian biomes reveals a high diversity of Paraburkholderia nodulating endemic species, but also that Cupriavidus is common as a symbiont of widespread species.</title>
        <authorList>
            <person name="Rouws L."/>
            <person name="Barauna A."/>
            <person name="Beukes C."/>
            <person name="Rouws J.R.C."/>
            <person name="De Faria S.M."/>
            <person name="Gross E."/>
            <person name="Bueno Dos Reis Junior F."/>
            <person name="Simon M.F."/>
            <person name="Maluk M."/>
            <person name="Odee D.W."/>
            <person name="Kenicer G."/>
            <person name="Young J.P.W."/>
            <person name="Reis V.M."/>
            <person name="Zilli J."/>
            <person name="James E.K."/>
        </authorList>
    </citation>
    <scope>NUCLEOTIDE SEQUENCE</scope>
    <source>
        <strain evidence="1">EG181B</strain>
    </source>
</reference>
<comment type="caution">
    <text evidence="1">The sequence shown here is derived from an EMBL/GenBank/DDBJ whole genome shotgun (WGS) entry which is preliminary data.</text>
</comment>
<evidence type="ECO:0000313" key="2">
    <source>
        <dbReference type="Proteomes" id="UP001558850"/>
    </source>
</evidence>
<proteinExistence type="predicted"/>
<dbReference type="EMBL" id="JBFRCH010000001">
    <property type="protein sequence ID" value="MEX3930858.1"/>
    <property type="molecule type" value="Genomic_DNA"/>
</dbReference>
<sequence>MMNIKRLSIIASALLALYTVAAEAEYKCPFNNPQDCALDEAVERSINAAHTEPKRNKARPAQPSARYIDHYEPKQVCQPSTVMTRSDAINAWMGVSSGPQGWDCTTIMVPVYR</sequence>
<protein>
    <submittedName>
        <fullName evidence="1">Uncharacterized protein</fullName>
    </submittedName>
</protein>
<dbReference type="Proteomes" id="UP001558850">
    <property type="component" value="Unassembled WGS sequence"/>
</dbReference>